<dbReference type="SMART" id="SM00834">
    <property type="entry name" value="CxxC_CXXC_SSSS"/>
    <property type="match status" value="1"/>
</dbReference>
<feature type="domain" description="Putative regulatory protein FmdB zinc ribbon" evidence="1">
    <location>
        <begin position="1"/>
        <end position="43"/>
    </location>
</feature>
<dbReference type="AlphaFoldDB" id="A0A382JIL7"/>
<sequence>MPIYEYRCQDCNIADSFFLRSYESPAPSNCRHCGSEGLNRIISAFTYVKSEATKRAELDPKYHKMVDQAIAKAPRDSHPDYHMKNMVPFSKAKTTGEPYFKE</sequence>
<dbReference type="Pfam" id="PF09723">
    <property type="entry name" value="Zn_ribbon_8"/>
    <property type="match status" value="1"/>
</dbReference>
<dbReference type="NCBIfam" id="TIGR02605">
    <property type="entry name" value="CxxC_CxxC_SSSS"/>
    <property type="match status" value="1"/>
</dbReference>
<reference evidence="2" key="1">
    <citation type="submission" date="2018-05" db="EMBL/GenBank/DDBJ databases">
        <authorList>
            <person name="Lanie J.A."/>
            <person name="Ng W.-L."/>
            <person name="Kazmierczak K.M."/>
            <person name="Andrzejewski T.M."/>
            <person name="Davidsen T.M."/>
            <person name="Wayne K.J."/>
            <person name="Tettelin H."/>
            <person name="Glass J.I."/>
            <person name="Rusch D."/>
            <person name="Podicherti R."/>
            <person name="Tsui H.-C.T."/>
            <person name="Winkler M.E."/>
        </authorList>
    </citation>
    <scope>NUCLEOTIDE SEQUENCE</scope>
</reference>
<dbReference type="InterPro" id="IPR013429">
    <property type="entry name" value="Regulatory_FmdB_Zinc_ribbon"/>
</dbReference>
<accession>A0A382JIL7</accession>
<gene>
    <name evidence="2" type="ORF">METZ01_LOCUS265058</name>
</gene>
<organism evidence="2">
    <name type="scientific">marine metagenome</name>
    <dbReference type="NCBI Taxonomy" id="408172"/>
    <lineage>
        <taxon>unclassified sequences</taxon>
        <taxon>metagenomes</taxon>
        <taxon>ecological metagenomes</taxon>
    </lineage>
</organism>
<protein>
    <recommendedName>
        <fullName evidence="1">Putative regulatory protein FmdB zinc ribbon domain-containing protein</fullName>
    </recommendedName>
</protein>
<evidence type="ECO:0000313" key="2">
    <source>
        <dbReference type="EMBL" id="SVC12204.1"/>
    </source>
</evidence>
<dbReference type="EMBL" id="UINC01074726">
    <property type="protein sequence ID" value="SVC12204.1"/>
    <property type="molecule type" value="Genomic_DNA"/>
</dbReference>
<proteinExistence type="predicted"/>
<evidence type="ECO:0000259" key="1">
    <source>
        <dbReference type="SMART" id="SM00834"/>
    </source>
</evidence>
<name>A0A382JIL7_9ZZZZ</name>